<accession>A0A6J4RAQ6</accession>
<dbReference type="AlphaFoldDB" id="A0A6J4RAQ6"/>
<dbReference type="EMBL" id="CADCVH010000101">
    <property type="protein sequence ID" value="CAA9468910.1"/>
    <property type="molecule type" value="Genomic_DNA"/>
</dbReference>
<evidence type="ECO:0000313" key="2">
    <source>
        <dbReference type="EMBL" id="CAA9468910.1"/>
    </source>
</evidence>
<organism evidence="2">
    <name type="scientific">uncultured Rubrobacteraceae bacterium</name>
    <dbReference type="NCBI Taxonomy" id="349277"/>
    <lineage>
        <taxon>Bacteria</taxon>
        <taxon>Bacillati</taxon>
        <taxon>Actinomycetota</taxon>
        <taxon>Rubrobacteria</taxon>
        <taxon>Rubrobacterales</taxon>
        <taxon>Rubrobacteraceae</taxon>
        <taxon>environmental samples</taxon>
    </lineage>
</organism>
<feature type="region of interest" description="Disordered" evidence="1">
    <location>
        <begin position="1"/>
        <end position="20"/>
    </location>
</feature>
<protein>
    <submittedName>
        <fullName evidence="2">Uncharacterized protein</fullName>
    </submittedName>
</protein>
<evidence type="ECO:0000256" key="1">
    <source>
        <dbReference type="SAM" id="MobiDB-lite"/>
    </source>
</evidence>
<name>A0A6J4RAQ6_9ACTN</name>
<sequence length="79" mass="8181">MPIRASHAAESTNGGPRVTETVDLRTQYLIARDDGGEGNPGDQLTVFGKATRPGPVLGALSEGLPAVALPDPEAPLFRS</sequence>
<gene>
    <name evidence="2" type="ORF">AVDCRST_MAG02-3472</name>
</gene>
<reference evidence="2" key="1">
    <citation type="submission" date="2020-02" db="EMBL/GenBank/DDBJ databases">
        <authorList>
            <person name="Meier V. D."/>
        </authorList>
    </citation>
    <scope>NUCLEOTIDE SEQUENCE</scope>
    <source>
        <strain evidence="2">AVDCRST_MAG02</strain>
    </source>
</reference>
<proteinExistence type="predicted"/>